<accession>A0A6S6LZY4</accession>
<organism evidence="2 3">
    <name type="scientific">Citrifermentans bremense</name>
    <dbReference type="NCBI Taxonomy" id="60035"/>
    <lineage>
        <taxon>Bacteria</taxon>
        <taxon>Pseudomonadati</taxon>
        <taxon>Thermodesulfobacteriota</taxon>
        <taxon>Desulfuromonadia</taxon>
        <taxon>Geobacterales</taxon>
        <taxon>Geobacteraceae</taxon>
        <taxon>Citrifermentans</taxon>
    </lineage>
</organism>
<evidence type="ECO:0000313" key="2">
    <source>
        <dbReference type="EMBL" id="BCG45506.1"/>
    </source>
</evidence>
<gene>
    <name evidence="2" type="ORF">GEOBRER4_02560</name>
</gene>
<evidence type="ECO:0000313" key="3">
    <source>
        <dbReference type="Proteomes" id="UP000515472"/>
    </source>
</evidence>
<name>A0A6S6LZY4_9BACT</name>
<protein>
    <submittedName>
        <fullName evidence="2">Uncharacterized protein</fullName>
    </submittedName>
</protein>
<feature type="signal peptide" evidence="1">
    <location>
        <begin position="1"/>
        <end position="27"/>
    </location>
</feature>
<dbReference type="AlphaFoldDB" id="A0A6S6LZY4"/>
<proteinExistence type="predicted"/>
<sequence>MTEDIGAHMTRTVLIAGLLLTAGAAHAEDLVCQGNIFSTQGEGIIARKHRFEVNGITGADIGAVLEQCRKIALERQGRAARKNPGGSFRRMSEVELDCTRGSEKTQIRRIIQTER</sequence>
<dbReference type="KEGG" id="gbn:GEOBRER4_02560"/>
<keyword evidence="3" id="KW-1185">Reference proteome</keyword>
<reference evidence="2 3" key="1">
    <citation type="submission" date="2020-06" db="EMBL/GenBank/DDBJ databases">
        <title>Interaction of electrochemicaly active bacteria, Geobacter bremensis R4 on different carbon anode.</title>
        <authorList>
            <person name="Meng L."/>
            <person name="Yoshida N."/>
        </authorList>
    </citation>
    <scope>NUCLEOTIDE SEQUENCE [LARGE SCALE GENOMIC DNA]</scope>
    <source>
        <strain evidence="2 3">R4</strain>
    </source>
</reference>
<dbReference type="Proteomes" id="UP000515472">
    <property type="component" value="Chromosome"/>
</dbReference>
<dbReference type="EMBL" id="AP023213">
    <property type="protein sequence ID" value="BCG45506.1"/>
    <property type="molecule type" value="Genomic_DNA"/>
</dbReference>
<feature type="chain" id="PRO_5028159708" evidence="1">
    <location>
        <begin position="28"/>
        <end position="115"/>
    </location>
</feature>
<evidence type="ECO:0000256" key="1">
    <source>
        <dbReference type="SAM" id="SignalP"/>
    </source>
</evidence>
<keyword evidence="1" id="KW-0732">Signal</keyword>